<evidence type="ECO:0000313" key="2">
    <source>
        <dbReference type="Proteomes" id="UP000017174"/>
    </source>
</evidence>
<accession>U7V5J3</accession>
<proteinExistence type="predicted"/>
<dbReference type="EMBL" id="AXZG01000028">
    <property type="protein sequence ID" value="ERT66805.1"/>
    <property type="molecule type" value="Genomic_DNA"/>
</dbReference>
<reference evidence="1 2" key="1">
    <citation type="submission" date="2013-08" db="EMBL/GenBank/DDBJ databases">
        <authorList>
            <person name="Weinstock G."/>
            <person name="Sodergren E."/>
            <person name="Wylie T."/>
            <person name="Fulton L."/>
            <person name="Fulton R."/>
            <person name="Fronick C."/>
            <person name="O'Laughlin M."/>
            <person name="Godfrey J."/>
            <person name="Miner T."/>
            <person name="Herter B."/>
            <person name="Appelbaum E."/>
            <person name="Cordes M."/>
            <person name="Lek S."/>
            <person name="Wollam A."/>
            <person name="Pepin K.H."/>
            <person name="Palsikar V.B."/>
            <person name="Mitreva M."/>
            <person name="Wilson R.K."/>
        </authorList>
    </citation>
    <scope>NUCLEOTIDE SEQUENCE [LARGE SCALE GENOMIC DNA]</scope>
    <source>
        <strain evidence="1 2">F0184</strain>
    </source>
</reference>
<dbReference type="AlphaFoldDB" id="U7V5J3"/>
<dbReference type="Proteomes" id="UP000017174">
    <property type="component" value="Unassembled WGS sequence"/>
</dbReference>
<dbReference type="HOGENOM" id="CLU_2540492_0_0_11"/>
<evidence type="ECO:0000313" key="1">
    <source>
        <dbReference type="EMBL" id="ERT66805.1"/>
    </source>
</evidence>
<organism evidence="1 2">
    <name type="scientific">Rothia aeria F0184</name>
    <dbReference type="NCBI Taxonomy" id="888019"/>
    <lineage>
        <taxon>Bacteria</taxon>
        <taxon>Bacillati</taxon>
        <taxon>Actinomycetota</taxon>
        <taxon>Actinomycetes</taxon>
        <taxon>Micrococcales</taxon>
        <taxon>Micrococcaceae</taxon>
        <taxon>Rothia</taxon>
    </lineage>
</organism>
<name>U7V5J3_9MICC</name>
<protein>
    <submittedName>
        <fullName evidence="1">Uncharacterized protein</fullName>
    </submittedName>
</protein>
<gene>
    <name evidence="1" type="ORF">HMPREF0742_00783</name>
</gene>
<comment type="caution">
    <text evidence="1">The sequence shown here is derived from an EMBL/GenBank/DDBJ whole genome shotgun (WGS) entry which is preliminary data.</text>
</comment>
<sequence>MRAPAVPATNHSPSLHSPQNIHILLEETVKAFLNVSTAEIEEGNPRCKGLWHKSSPIRRKITFQLKNMRAWIGIKIQSLYNTL</sequence>